<reference evidence="2" key="1">
    <citation type="journal article" date="2024" name="Proc. Natl. Acad. Sci. U.S.A.">
        <title>Extraordinary preservation of gene collinearity over three hundred million years revealed in homosporous lycophytes.</title>
        <authorList>
            <person name="Li C."/>
            <person name="Wickell D."/>
            <person name="Kuo L.Y."/>
            <person name="Chen X."/>
            <person name="Nie B."/>
            <person name="Liao X."/>
            <person name="Peng D."/>
            <person name="Ji J."/>
            <person name="Jenkins J."/>
            <person name="Williams M."/>
            <person name="Shu S."/>
            <person name="Plott C."/>
            <person name="Barry K."/>
            <person name="Rajasekar S."/>
            <person name="Grimwood J."/>
            <person name="Han X."/>
            <person name="Sun S."/>
            <person name="Hou Z."/>
            <person name="He W."/>
            <person name="Dai G."/>
            <person name="Sun C."/>
            <person name="Schmutz J."/>
            <person name="Leebens-Mack J.H."/>
            <person name="Li F.W."/>
            <person name="Wang L."/>
        </authorList>
    </citation>
    <scope>NUCLEOTIDE SEQUENCE [LARGE SCALE GENOMIC DNA]</scope>
    <source>
        <strain evidence="2">cv. PW_Plant_1</strain>
    </source>
</reference>
<evidence type="ECO:0000313" key="2">
    <source>
        <dbReference type="Proteomes" id="UP001162992"/>
    </source>
</evidence>
<dbReference type="Proteomes" id="UP001162992">
    <property type="component" value="Chromosome 3"/>
</dbReference>
<gene>
    <name evidence="1" type="ORF">O6H91_03G048600</name>
</gene>
<name>A0ACC2E604_DIPCM</name>
<comment type="caution">
    <text evidence="1">The sequence shown here is derived from an EMBL/GenBank/DDBJ whole genome shotgun (WGS) entry which is preliminary data.</text>
</comment>
<sequence>MSMLVGVRGQNRESEVVIREGIVQQPGSFYNGNPSSCIWGNPPVSPLWQDRSGVSGASGAVAQQEEASESRSCARHHEGETAYSQSAATFSPFAFGFPPQHHSIRSVASSSSTNTPSSLNPSPLISSRPRDLFNPRPRSEAGNDCGVLLASRPSSGNKPTMFRNPNEVHSKNNDSKSSILINDTLDESSTRPLDPSQSSGAGSEALVGLGKHGEHVRGDKCSPTNSSGSRYRSTSSVLPQDSASSSSSFHSASISFSTVLQQNLAFDRESKAFEEDSFEPSKKTQQDNTGLFVFGSSKDTDTDKPPASSFVGLTTRQRAGKHRRSFYVGKGKGLLAGSIFGSVGSGAGSSSLAPIPDSGGKIENPNNVVRSDYPFSSSFVSPQSTLFSQSNSQAEMASDSTSAAPVQLGSSSVDETSHSNVPTALHKSFEILKDRQDPAGVFTSTTKYPQQSETFKISNENGKVAGNWKSVHHLSSANNFKVRHKVYQPGIRTQFQHELNRIKLSSVAISDSSLSFEGQHYFSESTKLGPKSTPNGLSPVSGSRIPFSPDQHVAEANKKSSMSSSHFFAKDWESHEGNARLWPFSSFSKNSALGPDDNCELKPADLGFGKGQSQSSVSRSQEPFVFKASKTKPSLGFGNPDVLVSSDFNVAKSASVSNVSYTGSSCGPTVGESASDQNHSLKQNSADGYVQGSKIQSARLSFSVHAGEAAFTGPLQDTPHFVFSVGSGRLNSSNHSGSARPCSDSKSNARHRRTSISSGGLFSSDISPVPAEALKTEDHCPQKPGFANSENSQSFSSSESRVLFQSVGIANNNITIETENHRIRFPSTSDHSFVFQSTDKAKEDHKVLRNKDNVLRPPNFHVRHVRHLLAKRKKRMTNAIGTNMTKLKSSDEGSPMDCSPSMETECSSSRLENSSIIGASFKSTPSWDVPYEAVYSEEEEEEEEDQEEVFKTYVGRGLQEDDEVEELREAAADLTLGNEPESGCAANATDVKQSLWGFHDYSSSTSTKPSDQSFTFTKSVTEGNSGHGGGIADHPTKPVANMTENPFTFSATSTQGPPVPVRRSHSRRIRQTKMPHNVHLVNPKSRLDSSSDASKFESVKNVRLGDAGAAAAMANLSLQEPKKDFSHESITATFKSEWDELESQVSENSQSSSSLQRNKSTPVAASSTVSSFVPDFRADGIGPLTYQTAIGSAAEHVCEKWRIRGNEAYANGDFPKAEEYYSRGASSVSPNETSQRCIKASMLCYSNRAATRMAVGRMREALADCLRAMTVDPNFLRVQLRAASCHLALGETEAAISLFKECLKHSKEDRPTDGKVRIEASDGLRKAQQLEEYMERVLRLVETHSLTDASTALRLVNEALSSSPHSEKLFELKARALLLLRRYHEAVQLCEQTLPSAERNRPTVGCESQMQGSSSEGGSSVGLCHPVKIWRQQVTAKALFHLGRLEDSLEALPRVEEDAFNTVSDRWSLGAGYGRVSISRFASLISDLLRHKAAGNQAFQAGTHAEAVEHYTAALACNGESRLFNAVLFCNRAAASQALGHVADAIADCSRAVVLDSKYAKAISRRATLHDMIRDYGHACSDLQRLIDLLESQHEIDRGVQVNKLENSSNMHQDLKHACGRLAKAEEEARKGHPLDYYRILGVEPSCSANEIKKSYRKLALRHHPDKAGQLLVRTEGGDDGDLWKEVGEEVRRDAERLFKLIGEAHAILSDTSKRMQYENDEDIRKLRTKGSGCASTSASEAPRYHSEKGGRRHRDRWDSWSGYTHQYQRWQSGPDAAQPDTYARRGRYKTNFKNSDRWEFGWNDV</sequence>
<organism evidence="1 2">
    <name type="scientific">Diphasiastrum complanatum</name>
    <name type="common">Issler's clubmoss</name>
    <name type="synonym">Lycopodium complanatum</name>
    <dbReference type="NCBI Taxonomy" id="34168"/>
    <lineage>
        <taxon>Eukaryota</taxon>
        <taxon>Viridiplantae</taxon>
        <taxon>Streptophyta</taxon>
        <taxon>Embryophyta</taxon>
        <taxon>Tracheophyta</taxon>
        <taxon>Lycopodiopsida</taxon>
        <taxon>Lycopodiales</taxon>
        <taxon>Lycopodiaceae</taxon>
        <taxon>Lycopodioideae</taxon>
        <taxon>Diphasiastrum</taxon>
    </lineage>
</organism>
<evidence type="ECO:0000313" key="1">
    <source>
        <dbReference type="EMBL" id="KAJ7561945.1"/>
    </source>
</evidence>
<keyword evidence="2" id="KW-1185">Reference proteome</keyword>
<dbReference type="EMBL" id="CM055094">
    <property type="protein sequence ID" value="KAJ7561945.1"/>
    <property type="molecule type" value="Genomic_DNA"/>
</dbReference>
<proteinExistence type="predicted"/>
<accession>A0ACC2E604</accession>
<protein>
    <submittedName>
        <fullName evidence="1">Uncharacterized protein</fullName>
    </submittedName>
</protein>